<reference evidence="2 3" key="1">
    <citation type="submission" date="2019-05" db="EMBL/GenBank/DDBJ databases">
        <authorList>
            <person name="Chen C."/>
        </authorList>
    </citation>
    <scope>NUCLEOTIDE SEQUENCE [LARGE SCALE GENOMIC DNA]</scope>
    <source>
        <strain evidence="2 3">HB172198</strain>
    </source>
</reference>
<name>A0A4P8XN00_9BACL</name>
<sequence>MLISVILVSVRILGSQTLSIEDCGAVADDGQDDVEAIQACIDQAQDQRKPLLIPEGQYEMSRSITLTGMIMKGEGAGSILVSTNPAQGSIILRGEGVELRDLTHRYASIVARGDGANEKNSITVTQAEKFGIHQVTVHKASTAGILVTGGSRNGQVMNNVIQDTGADGIHITGESSNITVEGNKVSGTGDDAIAVVSYKKDKEAVRDIQIRKNNVGYGSNARGISVVGGKQVVIDSNTVQDTSMAGIYLASEKNWNTADTLDITVTHNKIHHTGTRAGSGHPNLLIYASHGKVDRIRVEDNILRDAEHDGIGIWGEGEIGEIQFSRNQVEGSRLSPTKFMKGTVSSDHNLGF</sequence>
<dbReference type="SMART" id="SM00710">
    <property type="entry name" value="PbH1"/>
    <property type="match status" value="6"/>
</dbReference>
<gene>
    <name evidence="2" type="ORF">E6C60_2348</name>
</gene>
<evidence type="ECO:0000313" key="3">
    <source>
        <dbReference type="Proteomes" id="UP000300879"/>
    </source>
</evidence>
<evidence type="ECO:0000313" key="2">
    <source>
        <dbReference type="EMBL" id="QCT03060.1"/>
    </source>
</evidence>
<feature type="domain" description="Rhamnogalacturonase A/B/Epimerase-like pectate lyase" evidence="1">
    <location>
        <begin position="19"/>
        <end position="244"/>
    </location>
</feature>
<evidence type="ECO:0000259" key="1">
    <source>
        <dbReference type="Pfam" id="PF12708"/>
    </source>
</evidence>
<dbReference type="InterPro" id="IPR012334">
    <property type="entry name" value="Pectin_lyas_fold"/>
</dbReference>
<dbReference type="Proteomes" id="UP000300879">
    <property type="component" value="Chromosome"/>
</dbReference>
<dbReference type="NCBIfam" id="TIGR03804">
    <property type="entry name" value="para_beta_helix"/>
    <property type="match status" value="1"/>
</dbReference>
<dbReference type="EMBL" id="CP040396">
    <property type="protein sequence ID" value="QCT03060.1"/>
    <property type="molecule type" value="Genomic_DNA"/>
</dbReference>
<dbReference type="Gene3D" id="2.160.20.10">
    <property type="entry name" value="Single-stranded right-handed beta-helix, Pectin lyase-like"/>
    <property type="match status" value="1"/>
</dbReference>
<dbReference type="Pfam" id="PF12708">
    <property type="entry name" value="Pect-lyase_RHGA_epim"/>
    <property type="match status" value="1"/>
</dbReference>
<keyword evidence="3" id="KW-1185">Reference proteome</keyword>
<dbReference type="PANTHER" id="PTHR36453:SF1">
    <property type="entry name" value="RIGHT HANDED BETA HELIX DOMAIN-CONTAINING PROTEIN"/>
    <property type="match status" value="1"/>
</dbReference>
<protein>
    <recommendedName>
        <fullName evidence="1">Rhamnogalacturonase A/B/Epimerase-like pectate lyase domain-containing protein</fullName>
    </recommendedName>
</protein>
<dbReference type="AlphaFoldDB" id="A0A4P8XN00"/>
<dbReference type="InterPro" id="IPR011050">
    <property type="entry name" value="Pectin_lyase_fold/virulence"/>
</dbReference>
<dbReference type="InterPro" id="IPR006626">
    <property type="entry name" value="PbH1"/>
</dbReference>
<dbReference type="InterPro" id="IPR024535">
    <property type="entry name" value="RHGA/B-epi-like_pectate_lyase"/>
</dbReference>
<dbReference type="SUPFAM" id="SSF51126">
    <property type="entry name" value="Pectin lyase-like"/>
    <property type="match status" value="1"/>
</dbReference>
<dbReference type="KEGG" id="palo:E6C60_2348"/>
<proteinExistence type="predicted"/>
<dbReference type="InterPro" id="IPR022441">
    <property type="entry name" value="Para_beta_helix_rpt-2"/>
</dbReference>
<accession>A0A4P8XN00</accession>
<dbReference type="PANTHER" id="PTHR36453">
    <property type="entry name" value="SECRETED PROTEIN-RELATED"/>
    <property type="match status" value="1"/>
</dbReference>
<organism evidence="2 3">
    <name type="scientific">Paenibacillus algicola</name>
    <dbReference type="NCBI Taxonomy" id="2565926"/>
    <lineage>
        <taxon>Bacteria</taxon>
        <taxon>Bacillati</taxon>
        <taxon>Bacillota</taxon>
        <taxon>Bacilli</taxon>
        <taxon>Bacillales</taxon>
        <taxon>Paenibacillaceae</taxon>
        <taxon>Paenibacillus</taxon>
    </lineage>
</organism>